<dbReference type="EMBL" id="CP026995">
    <property type="protein sequence ID" value="QLH07176.1"/>
    <property type="molecule type" value="Genomic_DNA"/>
</dbReference>
<reference evidence="2 3" key="1">
    <citation type="submission" date="2018-02" db="EMBL/GenBank/DDBJ databases">
        <title>Complete genome of Nitrosopumilus ureaphilus PS0.</title>
        <authorList>
            <person name="Qin W."/>
            <person name="Zheng Y."/>
            <person name="Stahl D.A."/>
        </authorList>
    </citation>
    <scope>NUCLEOTIDE SEQUENCE [LARGE SCALE GENOMIC DNA]</scope>
    <source>
        <strain evidence="2 3">PS0</strain>
    </source>
</reference>
<keyword evidence="3" id="KW-1185">Reference proteome</keyword>
<protein>
    <submittedName>
        <fullName evidence="2">Uncharacterized protein</fullName>
    </submittedName>
</protein>
<feature type="transmembrane region" description="Helical" evidence="1">
    <location>
        <begin position="93"/>
        <end position="119"/>
    </location>
</feature>
<dbReference type="GeneID" id="56068211"/>
<name>A0A7D5R254_9ARCH</name>
<dbReference type="RefSeq" id="WP_179371042.1">
    <property type="nucleotide sequence ID" value="NZ_CP026995.1"/>
</dbReference>
<proteinExistence type="predicted"/>
<feature type="transmembrane region" description="Helical" evidence="1">
    <location>
        <begin position="54"/>
        <end position="73"/>
    </location>
</feature>
<sequence>MNIKDFVNSLIQDPNHLGLLLIMFGALLCFVFATINIPLFFFDPGFQYQQISPNTIFSAIKTVMGFVLGWLAIKYRWHIKQFHETTNKYGNYVIIMGIAMVISSYIVPGILVVAGGLLVTYKK</sequence>
<organism evidence="2 3">
    <name type="scientific">Nitrosopumilus ureiphilus</name>
    <dbReference type="NCBI Taxonomy" id="1470067"/>
    <lineage>
        <taxon>Archaea</taxon>
        <taxon>Nitrososphaerota</taxon>
        <taxon>Nitrososphaeria</taxon>
        <taxon>Nitrosopumilales</taxon>
        <taxon>Nitrosopumilaceae</taxon>
        <taxon>Nitrosopumilus</taxon>
    </lineage>
</organism>
<accession>A0A7D5R254</accession>
<dbReference type="AlphaFoldDB" id="A0A7D5R254"/>
<evidence type="ECO:0000313" key="2">
    <source>
        <dbReference type="EMBL" id="QLH07176.1"/>
    </source>
</evidence>
<keyword evidence="1" id="KW-1133">Transmembrane helix</keyword>
<dbReference type="InterPro" id="IPR036259">
    <property type="entry name" value="MFS_trans_sf"/>
</dbReference>
<dbReference type="SUPFAM" id="SSF103473">
    <property type="entry name" value="MFS general substrate transporter"/>
    <property type="match status" value="1"/>
</dbReference>
<dbReference type="KEGG" id="nue:C5F50_08870"/>
<gene>
    <name evidence="2" type="ORF">C5F50_08870</name>
</gene>
<dbReference type="Proteomes" id="UP000509478">
    <property type="component" value="Chromosome"/>
</dbReference>
<evidence type="ECO:0000313" key="3">
    <source>
        <dbReference type="Proteomes" id="UP000509478"/>
    </source>
</evidence>
<keyword evidence="1" id="KW-0812">Transmembrane</keyword>
<keyword evidence="1" id="KW-0472">Membrane</keyword>
<feature type="transmembrane region" description="Helical" evidence="1">
    <location>
        <begin position="20"/>
        <end position="42"/>
    </location>
</feature>
<evidence type="ECO:0000256" key="1">
    <source>
        <dbReference type="SAM" id="Phobius"/>
    </source>
</evidence>